<dbReference type="OrthoDB" id="228608at2"/>
<evidence type="ECO:0000313" key="2">
    <source>
        <dbReference type="EMBL" id="APZ93940.1"/>
    </source>
</evidence>
<dbReference type="KEGG" id="fmr:Fuma_03558"/>
<organism evidence="2 3">
    <name type="scientific">Fuerstiella marisgermanici</name>
    <dbReference type="NCBI Taxonomy" id="1891926"/>
    <lineage>
        <taxon>Bacteria</taxon>
        <taxon>Pseudomonadati</taxon>
        <taxon>Planctomycetota</taxon>
        <taxon>Planctomycetia</taxon>
        <taxon>Planctomycetales</taxon>
        <taxon>Planctomycetaceae</taxon>
        <taxon>Fuerstiella</taxon>
    </lineage>
</organism>
<accession>A0A1P8WIP8</accession>
<dbReference type="STRING" id="1891926.Fuma_03558"/>
<keyword evidence="3" id="KW-1185">Reference proteome</keyword>
<dbReference type="SUPFAM" id="SSF69318">
    <property type="entry name" value="Integrin alpha N-terminal domain"/>
    <property type="match status" value="1"/>
</dbReference>
<protein>
    <submittedName>
        <fullName evidence="2">FG-GAP repeat</fullName>
    </submittedName>
</protein>
<sequence>MNAIAVWSLLAGASFFQPNVSFEKQVLTERYYCDGITSGDINSDGHPDIAAGPFWYEGPEFKVAHEIYEPVALPMADSPSNAMFTFVHDFNSDGKPDVLVLGRVHKHEAKWYENPGESDELWKSHFVFERVRGESPELVDLNGDGVPQLICHWDGRWGYIQPNPAEPYEPWKFTPVGENEDWPQFYHGQGVGDVDGDGRLDMIVNDGWYRQPEKSQAGNWPFTRGKFSLEVGGAQMFVDDVDADGDNDVISAVDAHGWGLAWYENQRPSGEFPFVQHLMMHDRSREKEFGAAFSQPHALAHADIDGDGLKDVIVGKRMWAHGPKGDVEPNAAQVVYWFQLQRDKDGGVKFVPHLIDSKSGVGVQITAADVNNDGRVDVLTASKLGCFVFLNREPASDAR</sequence>
<evidence type="ECO:0000313" key="3">
    <source>
        <dbReference type="Proteomes" id="UP000187735"/>
    </source>
</evidence>
<dbReference type="AlphaFoldDB" id="A0A1P8WIP8"/>
<dbReference type="EMBL" id="CP017641">
    <property type="protein sequence ID" value="APZ93940.1"/>
    <property type="molecule type" value="Genomic_DNA"/>
</dbReference>
<dbReference type="InterPro" id="IPR013517">
    <property type="entry name" value="FG-GAP"/>
</dbReference>
<name>A0A1P8WIP8_9PLAN</name>
<dbReference type="Gene3D" id="2.130.10.130">
    <property type="entry name" value="Integrin alpha, N-terminal"/>
    <property type="match status" value="2"/>
</dbReference>
<evidence type="ECO:0000256" key="1">
    <source>
        <dbReference type="ARBA" id="ARBA00022729"/>
    </source>
</evidence>
<keyword evidence="1" id="KW-0732">Signal</keyword>
<reference evidence="2 3" key="1">
    <citation type="journal article" date="2016" name="Front. Microbiol.">
        <title>Fuerstia marisgermanicae gen. nov., sp. nov., an Unusual Member of the Phylum Planctomycetes from the German Wadden Sea.</title>
        <authorList>
            <person name="Kohn T."/>
            <person name="Heuer A."/>
            <person name="Jogler M."/>
            <person name="Vollmers J."/>
            <person name="Boedeker C."/>
            <person name="Bunk B."/>
            <person name="Rast P."/>
            <person name="Borchert D."/>
            <person name="Glockner I."/>
            <person name="Freese H.M."/>
            <person name="Klenk H.P."/>
            <person name="Overmann J."/>
            <person name="Kaster A.K."/>
            <person name="Rohde M."/>
            <person name="Wiegand S."/>
            <person name="Jogler C."/>
        </authorList>
    </citation>
    <scope>NUCLEOTIDE SEQUENCE [LARGE SCALE GENOMIC DNA]</scope>
    <source>
        <strain evidence="2 3">NH11</strain>
    </source>
</reference>
<dbReference type="InterPro" id="IPR028994">
    <property type="entry name" value="Integrin_alpha_N"/>
</dbReference>
<dbReference type="Pfam" id="PF13517">
    <property type="entry name" value="FG-GAP_3"/>
    <property type="match status" value="2"/>
</dbReference>
<dbReference type="Proteomes" id="UP000187735">
    <property type="component" value="Chromosome"/>
</dbReference>
<dbReference type="PANTHER" id="PTHR44103:SF1">
    <property type="entry name" value="PROPROTEIN CONVERTASE P"/>
    <property type="match status" value="1"/>
</dbReference>
<proteinExistence type="predicted"/>
<gene>
    <name evidence="2" type="ORF">Fuma_03558</name>
</gene>
<dbReference type="PANTHER" id="PTHR44103">
    <property type="entry name" value="PROPROTEIN CONVERTASE P"/>
    <property type="match status" value="1"/>
</dbReference>
<dbReference type="RefSeq" id="WP_077025321.1">
    <property type="nucleotide sequence ID" value="NZ_CP017641.1"/>
</dbReference>